<feature type="compositionally biased region" description="Polar residues" evidence="1">
    <location>
        <begin position="49"/>
        <end position="66"/>
    </location>
</feature>
<comment type="caution">
    <text evidence="2">The sequence shown here is derived from an EMBL/GenBank/DDBJ whole genome shotgun (WGS) entry which is preliminary data.</text>
</comment>
<dbReference type="Pfam" id="PF03004">
    <property type="entry name" value="Transposase_24"/>
    <property type="match status" value="1"/>
</dbReference>
<evidence type="ECO:0000313" key="3">
    <source>
        <dbReference type="Proteomes" id="UP001151760"/>
    </source>
</evidence>
<dbReference type="InterPro" id="IPR004252">
    <property type="entry name" value="Probable_transposase_24"/>
</dbReference>
<reference evidence="2" key="2">
    <citation type="submission" date="2022-01" db="EMBL/GenBank/DDBJ databases">
        <authorList>
            <person name="Yamashiro T."/>
            <person name="Shiraishi A."/>
            <person name="Satake H."/>
            <person name="Nakayama K."/>
        </authorList>
    </citation>
    <scope>NUCLEOTIDE SEQUENCE</scope>
</reference>
<dbReference type="PANTHER" id="PTHR10775:SF173">
    <property type="match status" value="1"/>
</dbReference>
<dbReference type="EMBL" id="BQNB010010168">
    <property type="protein sequence ID" value="GJS73631.1"/>
    <property type="molecule type" value="Genomic_DNA"/>
</dbReference>
<evidence type="ECO:0000256" key="1">
    <source>
        <dbReference type="SAM" id="MobiDB-lite"/>
    </source>
</evidence>
<evidence type="ECO:0000313" key="2">
    <source>
        <dbReference type="EMBL" id="GJS73631.1"/>
    </source>
</evidence>
<proteinExistence type="predicted"/>
<feature type="compositionally biased region" description="Low complexity" evidence="1">
    <location>
        <begin position="30"/>
        <end position="48"/>
    </location>
</feature>
<feature type="compositionally biased region" description="Polar residues" evidence="1">
    <location>
        <begin position="1"/>
        <end position="18"/>
    </location>
</feature>
<accession>A0ABQ4Y7J4</accession>
<name>A0ABQ4Y7J4_9ASTR</name>
<dbReference type="PANTHER" id="PTHR10775">
    <property type="entry name" value="OS08G0208400 PROTEIN"/>
    <property type="match status" value="1"/>
</dbReference>
<dbReference type="Proteomes" id="UP001151760">
    <property type="component" value="Unassembled WGS sequence"/>
</dbReference>
<gene>
    <name evidence="2" type="ORF">Tco_0706472</name>
</gene>
<protein>
    <submittedName>
        <fullName evidence="2">Ribonuclease H-like domain-containing protein</fullName>
    </submittedName>
</protein>
<reference evidence="2" key="1">
    <citation type="journal article" date="2022" name="Int. J. Mol. Sci.">
        <title>Draft Genome of Tanacetum Coccineum: Genomic Comparison of Closely Related Tanacetum-Family Plants.</title>
        <authorList>
            <person name="Yamashiro T."/>
            <person name="Shiraishi A."/>
            <person name="Nakayama K."/>
            <person name="Satake H."/>
        </authorList>
    </citation>
    <scope>NUCLEOTIDE SEQUENCE</scope>
</reference>
<sequence>MQVNGQSLDYSHQSSSFHTPLEPNLFSNIRQNNSSSSLTSTYSQTLRSETSAFESTVHHTSSSSAPSMDEQDEIDENYDMTLLSEAEIIEGPPTPLTGSDIFEQLSGASFIYGKSDNSSNKSNKRTRDGVGCSTNAHDEANAESSAFDDIENFVEEETGEHLHNLDVMHIEKNVCDNFIRALLNLDGKTKDNKNSRKDLMEIGIRHDLHLINRPNKKPYMPPACYTMSSAEKSNFLQVLKSLKVPDGYSSNISRGVSMKDRKLINLKSHDGHILMQDILPIALRVSMLSSNLLALAAKRLHEANNFDGEMQFTDDEILQALDLVEAPHYFLTYRFTNMCFQLIKSQQLSAHRKKARGSQVHIHTTGAMSLARKKDAYKVKYKRESDDIEIFEMEHVTKLGSYIDDRSRVLASKAKAGFANKLFEVGISERDDPEKRLEIAREVMQELRPPKKNGRPCGYGVGVTKSQVTKFSFDLRRMRRQGVSSENKFLLNKVVE</sequence>
<feature type="region of interest" description="Disordered" evidence="1">
    <location>
        <begin position="113"/>
        <end position="136"/>
    </location>
</feature>
<feature type="region of interest" description="Disordered" evidence="1">
    <location>
        <begin position="1"/>
        <end position="71"/>
    </location>
</feature>
<organism evidence="2 3">
    <name type="scientific">Tanacetum coccineum</name>
    <dbReference type="NCBI Taxonomy" id="301880"/>
    <lineage>
        <taxon>Eukaryota</taxon>
        <taxon>Viridiplantae</taxon>
        <taxon>Streptophyta</taxon>
        <taxon>Embryophyta</taxon>
        <taxon>Tracheophyta</taxon>
        <taxon>Spermatophyta</taxon>
        <taxon>Magnoliopsida</taxon>
        <taxon>eudicotyledons</taxon>
        <taxon>Gunneridae</taxon>
        <taxon>Pentapetalae</taxon>
        <taxon>asterids</taxon>
        <taxon>campanulids</taxon>
        <taxon>Asterales</taxon>
        <taxon>Asteraceae</taxon>
        <taxon>Asteroideae</taxon>
        <taxon>Anthemideae</taxon>
        <taxon>Anthemidinae</taxon>
        <taxon>Tanacetum</taxon>
    </lineage>
</organism>
<keyword evidence="3" id="KW-1185">Reference proteome</keyword>